<accession>A0A177ZQ16</accession>
<reference evidence="1 2" key="1">
    <citation type="submission" date="2015-05" db="EMBL/GenBank/DDBJ databases">
        <title>Comparison of genome.</title>
        <authorList>
            <person name="Zheng Z."/>
            <person name="Sun M."/>
        </authorList>
    </citation>
    <scope>NUCLEOTIDE SEQUENCE [LARGE SCALE GENOMIC DNA]</scope>
    <source>
        <strain evidence="1 2">G25-74</strain>
    </source>
</reference>
<gene>
    <name evidence="1" type="ORF">ABB05_12795</name>
</gene>
<sequence length="71" mass="8104">MEHVEHSIITEINSLGYPKDMYQDQHYGVDYFGEIICEGDEIFELDGETVLADNLEKFLVEFAGGKFTLAK</sequence>
<evidence type="ECO:0000313" key="1">
    <source>
        <dbReference type="EMBL" id="OAK70057.1"/>
    </source>
</evidence>
<dbReference type="RefSeq" id="WP_064468248.1">
    <property type="nucleotide sequence ID" value="NZ_LDJR01000052.1"/>
</dbReference>
<keyword evidence="2" id="KW-1185">Reference proteome</keyword>
<dbReference type="SUPFAM" id="SSF160713">
    <property type="entry name" value="YqaI-like"/>
    <property type="match status" value="1"/>
</dbReference>
<evidence type="ECO:0008006" key="3">
    <source>
        <dbReference type="Google" id="ProtNLM"/>
    </source>
</evidence>
<name>A0A177ZQ16_9BACI</name>
<dbReference type="PATRIC" id="fig|217031.6.peg.2752"/>
<dbReference type="STRING" id="217031.ABB05_12795"/>
<organism evidence="1 2">
    <name type="scientific">Lederbergia galactosidilytica</name>
    <dbReference type="NCBI Taxonomy" id="217031"/>
    <lineage>
        <taxon>Bacteria</taxon>
        <taxon>Bacillati</taxon>
        <taxon>Bacillota</taxon>
        <taxon>Bacilli</taxon>
        <taxon>Bacillales</taxon>
        <taxon>Bacillaceae</taxon>
        <taxon>Lederbergia</taxon>
    </lineage>
</organism>
<comment type="caution">
    <text evidence="1">The sequence shown here is derived from an EMBL/GenBank/DDBJ whole genome shotgun (WGS) entry which is preliminary data.</text>
</comment>
<dbReference type="Gene3D" id="3.30.40.30">
    <property type="entry name" value="YqaI domain"/>
    <property type="match status" value="1"/>
</dbReference>
<dbReference type="InterPro" id="IPR023118">
    <property type="entry name" value="YqaI_dom_sf"/>
</dbReference>
<evidence type="ECO:0000313" key="2">
    <source>
        <dbReference type="Proteomes" id="UP000077881"/>
    </source>
</evidence>
<dbReference type="Proteomes" id="UP000077881">
    <property type="component" value="Unassembled WGS sequence"/>
</dbReference>
<dbReference type="AlphaFoldDB" id="A0A177ZQ16"/>
<dbReference type="OrthoDB" id="2454838at2"/>
<protein>
    <recommendedName>
        <fullName evidence="3">YqaI-like protein</fullName>
    </recommendedName>
</protein>
<proteinExistence type="predicted"/>
<dbReference type="EMBL" id="LDJR01000052">
    <property type="protein sequence ID" value="OAK70057.1"/>
    <property type="molecule type" value="Genomic_DNA"/>
</dbReference>